<feature type="chain" id="PRO_5008136391" description="Protein TsetseEP domain-containing protein" evidence="1">
    <location>
        <begin position="18"/>
        <end position="241"/>
    </location>
</feature>
<reference evidence="3" key="1">
    <citation type="submission" date="2013-09" db="EMBL/GenBank/DDBJ databases">
        <title>The Genome Sequence of Anopheles maculatus species B.</title>
        <authorList>
            <consortium name="The Broad Institute Genomics Platform"/>
            <person name="Neafsey D.E."/>
            <person name="Besansky N."/>
            <person name="Howell P."/>
            <person name="Walton C."/>
            <person name="Young S.K."/>
            <person name="Zeng Q."/>
            <person name="Gargeya S."/>
            <person name="Fitzgerald M."/>
            <person name="Haas B."/>
            <person name="Abouelleil A."/>
            <person name="Allen A.W."/>
            <person name="Alvarado L."/>
            <person name="Arachchi H.M."/>
            <person name="Berlin A.M."/>
            <person name="Chapman S.B."/>
            <person name="Gainer-Dewar J."/>
            <person name="Goldberg J."/>
            <person name="Griggs A."/>
            <person name="Gujja S."/>
            <person name="Hansen M."/>
            <person name="Howarth C."/>
            <person name="Imamovic A."/>
            <person name="Ireland A."/>
            <person name="Larimer J."/>
            <person name="McCowan C."/>
            <person name="Murphy C."/>
            <person name="Pearson M."/>
            <person name="Poon T.W."/>
            <person name="Priest M."/>
            <person name="Roberts A."/>
            <person name="Saif S."/>
            <person name="Shea T."/>
            <person name="Sisk P."/>
            <person name="Sykes S."/>
            <person name="Wortman J."/>
            <person name="Nusbaum C."/>
            <person name="Birren B."/>
        </authorList>
    </citation>
    <scope>NUCLEOTIDE SEQUENCE [LARGE SCALE GENOMIC DNA]</scope>
    <source>
        <strain evidence="3">maculatus3</strain>
    </source>
</reference>
<dbReference type="AlphaFoldDB" id="A0A182T394"/>
<dbReference type="EnsemblMetazoa" id="AMAM018739-RA">
    <property type="protein sequence ID" value="AMAM018739-PA"/>
    <property type="gene ID" value="AMAM018739"/>
</dbReference>
<name>A0A182T394_9DIPT</name>
<dbReference type="Proteomes" id="UP000075901">
    <property type="component" value="Unassembled WGS sequence"/>
</dbReference>
<evidence type="ECO:0000313" key="3">
    <source>
        <dbReference type="Proteomes" id="UP000075901"/>
    </source>
</evidence>
<keyword evidence="3" id="KW-1185">Reference proteome</keyword>
<proteinExistence type="predicted"/>
<keyword evidence="1" id="KW-0732">Signal</keyword>
<dbReference type="VEuPathDB" id="VectorBase:AMAM018739"/>
<feature type="signal peptide" evidence="1">
    <location>
        <begin position="1"/>
        <end position="17"/>
    </location>
</feature>
<sequence>MKSFIVLLVAIVGIVAAGRPETENVITTFKELLPLYKSSMVEGQTVITTLKSNVTKQLADLHLSIILKKEEMVQMVIEGEDYIQQQISVQSKADVMCLRFVNASSEMTVNLAGVSFTNCINAADEAIKGKVEEYYGQVNGMEQQVTWLRILDVFQGHNVFHSPQPIIEKLNAKLELLRNNNATLSADNATVLANTVSYNLGLIQANYNVCMSGAFDLLRQGLTMCEMQMTMICGATLASRP</sequence>
<accession>A0A182T394</accession>
<reference evidence="2" key="2">
    <citation type="submission" date="2020-05" db="UniProtKB">
        <authorList>
            <consortium name="EnsemblMetazoa"/>
        </authorList>
    </citation>
    <scope>IDENTIFICATION</scope>
    <source>
        <strain evidence="2">maculatus3</strain>
    </source>
</reference>
<organism evidence="2 3">
    <name type="scientific">Anopheles maculatus</name>
    <dbReference type="NCBI Taxonomy" id="74869"/>
    <lineage>
        <taxon>Eukaryota</taxon>
        <taxon>Metazoa</taxon>
        <taxon>Ecdysozoa</taxon>
        <taxon>Arthropoda</taxon>
        <taxon>Hexapoda</taxon>
        <taxon>Insecta</taxon>
        <taxon>Pterygota</taxon>
        <taxon>Neoptera</taxon>
        <taxon>Endopterygota</taxon>
        <taxon>Diptera</taxon>
        <taxon>Nematocera</taxon>
        <taxon>Culicoidea</taxon>
        <taxon>Culicidae</taxon>
        <taxon>Anophelinae</taxon>
        <taxon>Anopheles</taxon>
        <taxon>Anopheles maculatus group</taxon>
    </lineage>
</organism>
<evidence type="ECO:0000256" key="1">
    <source>
        <dbReference type="SAM" id="SignalP"/>
    </source>
</evidence>
<evidence type="ECO:0008006" key="4">
    <source>
        <dbReference type="Google" id="ProtNLM"/>
    </source>
</evidence>
<evidence type="ECO:0000313" key="2">
    <source>
        <dbReference type="EnsemblMetazoa" id="AMAM018739-PA"/>
    </source>
</evidence>
<protein>
    <recommendedName>
        <fullName evidence="4">Protein TsetseEP domain-containing protein</fullName>
    </recommendedName>
</protein>